<organism evidence="1 2">
    <name type="scientific">Nocardiopsis gilva YIM 90087</name>
    <dbReference type="NCBI Taxonomy" id="1235441"/>
    <lineage>
        <taxon>Bacteria</taxon>
        <taxon>Bacillati</taxon>
        <taxon>Actinomycetota</taxon>
        <taxon>Actinomycetes</taxon>
        <taxon>Streptosporangiales</taxon>
        <taxon>Nocardiopsidaceae</taxon>
        <taxon>Nocardiopsis</taxon>
    </lineage>
</organism>
<dbReference type="KEGG" id="ngv:CDO52_06875"/>
<sequence>MDSAQEDGYSSDDIRTVSDDCDWKLVPEYNSVYPWDFDFSYEATITSPGKETPVEIASHQFEDRAKGLESGVASVEDEGEGAFSEFTDRSYFVYGASGSDSDKTTYVLLAQVKSVVYEVRMDATSDDSTSSLVPKSAFESEVKKLASRMEVDLGIWVPE</sequence>
<evidence type="ECO:0000313" key="2">
    <source>
        <dbReference type="Proteomes" id="UP000215005"/>
    </source>
</evidence>
<proteinExistence type="predicted"/>
<evidence type="ECO:0008006" key="3">
    <source>
        <dbReference type="Google" id="ProtNLM"/>
    </source>
</evidence>
<dbReference type="Proteomes" id="UP000215005">
    <property type="component" value="Chromosome"/>
</dbReference>
<name>A0A223S330_9ACTN</name>
<protein>
    <recommendedName>
        <fullName evidence="3">DUF3558 domain-containing protein</fullName>
    </recommendedName>
</protein>
<reference evidence="1 2" key="1">
    <citation type="submission" date="2017-08" db="EMBL/GenBank/DDBJ databases">
        <title>The complete genome sequence of Nocardiopsis gilva YIM 90087.</title>
        <authorList>
            <person name="Yin M."/>
            <person name="Tang S."/>
        </authorList>
    </citation>
    <scope>NUCLEOTIDE SEQUENCE [LARGE SCALE GENOMIC DNA]</scope>
    <source>
        <strain evidence="1 2">YIM 90087</strain>
    </source>
</reference>
<dbReference type="EMBL" id="CP022753">
    <property type="protein sequence ID" value="ASU82542.1"/>
    <property type="molecule type" value="Genomic_DNA"/>
</dbReference>
<evidence type="ECO:0000313" key="1">
    <source>
        <dbReference type="EMBL" id="ASU82542.1"/>
    </source>
</evidence>
<gene>
    <name evidence="1" type="ORF">CDO52_06875</name>
</gene>
<keyword evidence="2" id="KW-1185">Reference proteome</keyword>
<accession>A0A223S330</accession>
<dbReference type="AlphaFoldDB" id="A0A223S330"/>